<evidence type="ECO:0000313" key="1">
    <source>
        <dbReference type="EMBL" id="MBL3655109.1"/>
    </source>
</evidence>
<sequence>MKLHLKRPQYPFFRMEVEEDLILCLIQKQLNIHWFLSDLENVGFDPSGWPISLESAIFALVGIRPDDDAYNWFLDMLTDQVKKLEESKTEYSTSEASITIFQALKGRREQQDKEKAAKLASLSHDK</sequence>
<dbReference type="EMBL" id="JAESIY010000001">
    <property type="protein sequence ID" value="MBL3655109.1"/>
    <property type="molecule type" value="Genomic_DNA"/>
</dbReference>
<accession>A0A937F5N4</accession>
<reference evidence="1" key="1">
    <citation type="submission" date="2021-01" db="EMBL/GenBank/DDBJ databases">
        <title>Fulvivirga kasyanovii gen. nov., sp nov., a novel member of the phylum Bacteroidetes isolated from seawater in a mussel farm.</title>
        <authorList>
            <person name="Zhao L.-H."/>
            <person name="Wang Z.-J."/>
        </authorList>
    </citation>
    <scope>NUCLEOTIDE SEQUENCE</scope>
    <source>
        <strain evidence="1">2943</strain>
    </source>
</reference>
<evidence type="ECO:0000313" key="2">
    <source>
        <dbReference type="Proteomes" id="UP000659388"/>
    </source>
</evidence>
<keyword evidence="2" id="KW-1185">Reference proteome</keyword>
<proteinExistence type="predicted"/>
<dbReference type="RefSeq" id="WP_202242293.1">
    <property type="nucleotide sequence ID" value="NZ_JAESIY010000001.1"/>
</dbReference>
<name>A0A937F5N4_9BACT</name>
<dbReference type="Proteomes" id="UP000659388">
    <property type="component" value="Unassembled WGS sequence"/>
</dbReference>
<dbReference type="AlphaFoldDB" id="A0A937F5N4"/>
<gene>
    <name evidence="1" type="ORF">JL102_03145</name>
</gene>
<protein>
    <submittedName>
        <fullName evidence="1">Uncharacterized protein</fullName>
    </submittedName>
</protein>
<organism evidence="1 2">
    <name type="scientific">Fulvivirga sediminis</name>
    <dbReference type="NCBI Taxonomy" id="2803949"/>
    <lineage>
        <taxon>Bacteria</taxon>
        <taxon>Pseudomonadati</taxon>
        <taxon>Bacteroidota</taxon>
        <taxon>Cytophagia</taxon>
        <taxon>Cytophagales</taxon>
        <taxon>Fulvivirgaceae</taxon>
        <taxon>Fulvivirga</taxon>
    </lineage>
</organism>
<comment type="caution">
    <text evidence="1">The sequence shown here is derived from an EMBL/GenBank/DDBJ whole genome shotgun (WGS) entry which is preliminary data.</text>
</comment>